<organism evidence="8 9">
    <name type="scientific">Eumeta variegata</name>
    <name type="common">Bagworm moth</name>
    <name type="synonym">Eumeta japonica</name>
    <dbReference type="NCBI Taxonomy" id="151549"/>
    <lineage>
        <taxon>Eukaryota</taxon>
        <taxon>Metazoa</taxon>
        <taxon>Ecdysozoa</taxon>
        <taxon>Arthropoda</taxon>
        <taxon>Hexapoda</taxon>
        <taxon>Insecta</taxon>
        <taxon>Pterygota</taxon>
        <taxon>Neoptera</taxon>
        <taxon>Endopterygota</taxon>
        <taxon>Lepidoptera</taxon>
        <taxon>Glossata</taxon>
        <taxon>Ditrysia</taxon>
        <taxon>Tineoidea</taxon>
        <taxon>Psychidae</taxon>
        <taxon>Oiketicinae</taxon>
        <taxon>Eumeta</taxon>
    </lineage>
</organism>
<evidence type="ECO:0000256" key="4">
    <source>
        <dbReference type="ARBA" id="ARBA00023163"/>
    </source>
</evidence>
<gene>
    <name evidence="8" type="primary">emc</name>
    <name evidence="8" type="ORF">EVAR_43687_1</name>
</gene>
<protein>
    <submittedName>
        <fullName evidence="8">Protein extra-macrochaetae</fullName>
    </submittedName>
</protein>
<dbReference type="OrthoDB" id="10047910at2759"/>
<proteinExistence type="predicted"/>
<accession>A0A4C1WWI7</accession>
<evidence type="ECO:0000256" key="6">
    <source>
        <dbReference type="SAM" id="MobiDB-lite"/>
    </source>
</evidence>
<dbReference type="GO" id="GO:0030154">
    <property type="term" value="P:cell differentiation"/>
    <property type="evidence" value="ECO:0007669"/>
    <property type="project" value="TreeGrafter"/>
</dbReference>
<dbReference type="PROSITE" id="PS50888">
    <property type="entry name" value="BHLH"/>
    <property type="match status" value="1"/>
</dbReference>
<reference evidence="8 9" key="1">
    <citation type="journal article" date="2019" name="Commun. Biol.">
        <title>The bagworm genome reveals a unique fibroin gene that provides high tensile strength.</title>
        <authorList>
            <person name="Kono N."/>
            <person name="Nakamura H."/>
            <person name="Ohtoshi R."/>
            <person name="Tomita M."/>
            <person name="Numata K."/>
            <person name="Arakawa K."/>
        </authorList>
    </citation>
    <scope>NUCLEOTIDE SEQUENCE [LARGE SCALE GENOMIC DNA]</scope>
</reference>
<evidence type="ECO:0000259" key="7">
    <source>
        <dbReference type="PROSITE" id="PS50888"/>
    </source>
</evidence>
<evidence type="ECO:0000256" key="5">
    <source>
        <dbReference type="ARBA" id="ARBA00023242"/>
    </source>
</evidence>
<dbReference type="SUPFAM" id="SSF47459">
    <property type="entry name" value="HLH, helix-loop-helix DNA-binding domain"/>
    <property type="match status" value="1"/>
</dbReference>
<dbReference type="GO" id="GO:0005737">
    <property type="term" value="C:cytoplasm"/>
    <property type="evidence" value="ECO:0007669"/>
    <property type="project" value="InterPro"/>
</dbReference>
<dbReference type="Pfam" id="PF00010">
    <property type="entry name" value="HLH"/>
    <property type="match status" value="1"/>
</dbReference>
<keyword evidence="5" id="KW-0539">Nucleus</keyword>
<dbReference type="GO" id="GO:0032922">
    <property type="term" value="P:circadian regulation of gene expression"/>
    <property type="evidence" value="ECO:0007669"/>
    <property type="project" value="TreeGrafter"/>
</dbReference>
<dbReference type="GO" id="GO:0005634">
    <property type="term" value="C:nucleus"/>
    <property type="evidence" value="ECO:0007669"/>
    <property type="project" value="UniProtKB-SubCell"/>
</dbReference>
<dbReference type="PANTHER" id="PTHR11723">
    <property type="entry name" value="DNA-BINDING PROTEIN INHIBITOR"/>
    <property type="match status" value="1"/>
</dbReference>
<feature type="region of interest" description="Disordered" evidence="6">
    <location>
        <begin position="98"/>
        <end position="134"/>
    </location>
</feature>
<evidence type="ECO:0000256" key="2">
    <source>
        <dbReference type="ARBA" id="ARBA00022491"/>
    </source>
</evidence>
<dbReference type="InterPro" id="IPR036638">
    <property type="entry name" value="HLH_DNA-bd_sf"/>
</dbReference>
<evidence type="ECO:0000256" key="3">
    <source>
        <dbReference type="ARBA" id="ARBA00023015"/>
    </source>
</evidence>
<sequence>MKAITAVCATGASVPAVAGGRVQRHRDGENAEIQMYLSKLQDLVPFMPKNRKISKLEVIQHVIDYICDLQSALENHPAVGSFDAEAALAAQPCAAAPPARARARPRRPGPAAGANTILNTPEARPALTHDHTTHHTARRRPWCFCGGHLHISQREKVKAETMAVSQARAPHSMHEDTFTDFRWVLARRVPENGSFDKLKK</sequence>
<dbReference type="CDD" id="cd19695">
    <property type="entry name" value="bHLH_dnHLH_EMC_like"/>
    <property type="match status" value="1"/>
</dbReference>
<dbReference type="EMBL" id="BGZK01000681">
    <property type="protein sequence ID" value="GBP55896.1"/>
    <property type="molecule type" value="Genomic_DNA"/>
</dbReference>
<dbReference type="InterPro" id="IPR026052">
    <property type="entry name" value="DNA-bd_prot-inh"/>
</dbReference>
<dbReference type="InterPro" id="IPR011598">
    <property type="entry name" value="bHLH_dom"/>
</dbReference>
<comment type="caution">
    <text evidence="8">The sequence shown here is derived from an EMBL/GenBank/DDBJ whole genome shotgun (WGS) entry which is preliminary data.</text>
</comment>
<keyword evidence="3" id="KW-0805">Transcription regulation</keyword>
<comment type="subcellular location">
    <subcellularLocation>
        <location evidence="1">Nucleus</location>
    </subcellularLocation>
</comment>
<evidence type="ECO:0000256" key="1">
    <source>
        <dbReference type="ARBA" id="ARBA00004123"/>
    </source>
</evidence>
<dbReference type="Proteomes" id="UP000299102">
    <property type="component" value="Unassembled WGS sequence"/>
</dbReference>
<dbReference type="FunFam" id="4.10.280.10:FF:000086">
    <property type="entry name" value="protein extra-macrochaetae"/>
    <property type="match status" value="1"/>
</dbReference>
<dbReference type="PANTHER" id="PTHR11723:SF17">
    <property type="entry name" value="PROTEIN EXTRA-MACROCHAETAE"/>
    <property type="match status" value="1"/>
</dbReference>
<dbReference type="STRING" id="151549.A0A4C1WWI7"/>
<dbReference type="Gene3D" id="4.10.280.10">
    <property type="entry name" value="Helix-loop-helix DNA-binding domain"/>
    <property type="match status" value="1"/>
</dbReference>
<feature type="domain" description="BHLH" evidence="7">
    <location>
        <begin position="17"/>
        <end position="69"/>
    </location>
</feature>
<keyword evidence="4" id="KW-0804">Transcription</keyword>
<evidence type="ECO:0000313" key="8">
    <source>
        <dbReference type="EMBL" id="GBP55896.1"/>
    </source>
</evidence>
<keyword evidence="9" id="KW-1185">Reference proteome</keyword>
<dbReference type="GO" id="GO:0046983">
    <property type="term" value="F:protein dimerization activity"/>
    <property type="evidence" value="ECO:0007669"/>
    <property type="project" value="InterPro"/>
</dbReference>
<name>A0A4C1WWI7_EUMVA</name>
<keyword evidence="2" id="KW-0678">Repressor</keyword>
<dbReference type="GO" id="GO:0000122">
    <property type="term" value="P:negative regulation of transcription by RNA polymerase II"/>
    <property type="evidence" value="ECO:0007669"/>
    <property type="project" value="InterPro"/>
</dbReference>
<evidence type="ECO:0000313" key="9">
    <source>
        <dbReference type="Proteomes" id="UP000299102"/>
    </source>
</evidence>
<dbReference type="AlphaFoldDB" id="A0A4C1WWI7"/>